<gene>
    <name evidence="2" type="ORF">HXX76_001979</name>
</gene>
<protein>
    <submittedName>
        <fullName evidence="2">Uncharacterized protein</fullName>
    </submittedName>
</protein>
<dbReference type="EMBL" id="JAEHOC010000003">
    <property type="protein sequence ID" value="KAG2443629.1"/>
    <property type="molecule type" value="Genomic_DNA"/>
</dbReference>
<organism evidence="2 3">
    <name type="scientific">Chlamydomonas incerta</name>
    <dbReference type="NCBI Taxonomy" id="51695"/>
    <lineage>
        <taxon>Eukaryota</taxon>
        <taxon>Viridiplantae</taxon>
        <taxon>Chlorophyta</taxon>
        <taxon>core chlorophytes</taxon>
        <taxon>Chlorophyceae</taxon>
        <taxon>CS clade</taxon>
        <taxon>Chlamydomonadales</taxon>
        <taxon>Chlamydomonadaceae</taxon>
        <taxon>Chlamydomonas</taxon>
    </lineage>
</organism>
<comment type="caution">
    <text evidence="2">The sequence shown here is derived from an EMBL/GenBank/DDBJ whole genome shotgun (WGS) entry which is preliminary data.</text>
</comment>
<evidence type="ECO:0000313" key="2">
    <source>
        <dbReference type="EMBL" id="KAG2443629.1"/>
    </source>
</evidence>
<accession>A0A835WA73</accession>
<sequence>MAAELEACSQDEKEKIKTIWLHAIYGVMAQQNASWAEIGAMMVELGKVAVSADLSKLRDTKPVVKVEKVAVEEELEHGEDMALAAVEQQAVAAPGKEAKKAMKAADALIANVKGGKAGAAKAGAAKAGAAKAGGKENKGKAEKVGKKKGKAKELAAEEPAAEEPAAEEPAKKRRKT</sequence>
<dbReference type="AlphaFoldDB" id="A0A835WA73"/>
<name>A0A835WA73_CHLIN</name>
<feature type="compositionally biased region" description="Basic and acidic residues" evidence="1">
    <location>
        <begin position="133"/>
        <end position="144"/>
    </location>
</feature>
<feature type="region of interest" description="Disordered" evidence="1">
    <location>
        <begin position="120"/>
        <end position="176"/>
    </location>
</feature>
<reference evidence="2" key="1">
    <citation type="journal article" date="2020" name="bioRxiv">
        <title>Comparative genomics of Chlamydomonas.</title>
        <authorList>
            <person name="Craig R.J."/>
            <person name="Hasan A.R."/>
            <person name="Ness R.W."/>
            <person name="Keightley P.D."/>
        </authorList>
    </citation>
    <scope>NUCLEOTIDE SEQUENCE</scope>
    <source>
        <strain evidence="2">SAG 7.73</strain>
    </source>
</reference>
<evidence type="ECO:0000256" key="1">
    <source>
        <dbReference type="SAM" id="MobiDB-lite"/>
    </source>
</evidence>
<proteinExistence type="predicted"/>
<dbReference type="Proteomes" id="UP000650467">
    <property type="component" value="Unassembled WGS sequence"/>
</dbReference>
<feature type="compositionally biased region" description="Low complexity" evidence="1">
    <location>
        <begin position="120"/>
        <end position="132"/>
    </location>
</feature>
<evidence type="ECO:0000313" key="3">
    <source>
        <dbReference type="Proteomes" id="UP000650467"/>
    </source>
</evidence>
<keyword evidence="3" id="KW-1185">Reference proteome</keyword>